<dbReference type="PANTHER" id="PTHR30329">
    <property type="entry name" value="STATOR ELEMENT OF FLAGELLAR MOTOR COMPLEX"/>
    <property type="match status" value="1"/>
</dbReference>
<dbReference type="STRING" id="1855912.LuPra_04818"/>
<reference evidence="9" key="2">
    <citation type="submission" date="2016-04" db="EMBL/GenBank/DDBJ databases">
        <title>First Complete Genome Sequence of a Subdivision 6 Acidobacterium.</title>
        <authorList>
            <person name="Huang S."/>
            <person name="Vieira S."/>
            <person name="Bunk B."/>
            <person name="Riedel T."/>
            <person name="Sproeer C."/>
            <person name="Overmann J."/>
        </authorList>
    </citation>
    <scope>NUCLEOTIDE SEQUENCE [LARGE SCALE GENOMIC DNA]</scope>
    <source>
        <strain evidence="9">DSM 100886 HEG_-6_39</strain>
    </source>
</reference>
<proteinExistence type="predicted"/>
<dbReference type="Proteomes" id="UP000076079">
    <property type="component" value="Chromosome"/>
</dbReference>
<reference evidence="8 9" key="1">
    <citation type="journal article" date="2016" name="Genome Announc.">
        <title>First Complete Genome Sequence of a Subdivision 6 Acidobacterium Strain.</title>
        <authorList>
            <person name="Huang S."/>
            <person name="Vieira S."/>
            <person name="Bunk B."/>
            <person name="Riedel T."/>
            <person name="Sproer C."/>
            <person name="Overmann J."/>
        </authorList>
    </citation>
    <scope>NUCLEOTIDE SEQUENCE [LARGE SCALE GENOMIC DNA]</scope>
    <source>
        <strain evidence="9">DSM 100886 HEG_-6_39</strain>
    </source>
</reference>
<dbReference type="PRINTS" id="PR01021">
    <property type="entry name" value="OMPADOMAIN"/>
</dbReference>
<evidence type="ECO:0000256" key="1">
    <source>
        <dbReference type="ARBA" id="ARBA00004442"/>
    </source>
</evidence>
<dbReference type="InterPro" id="IPR050330">
    <property type="entry name" value="Bact_OuterMem_StrucFunc"/>
</dbReference>
<feature type="domain" description="OmpA-like" evidence="7">
    <location>
        <begin position="457"/>
        <end position="568"/>
    </location>
</feature>
<dbReference type="InterPro" id="IPR013783">
    <property type="entry name" value="Ig-like_fold"/>
</dbReference>
<sequence length="568" mass="60997" precursor="true">MTRLFRVGLAATIGLAMAAPAGFAQQPAATKPAPDAASSPVVTETRPATTTFQGDTGLWFVPLGEVLPGGRWSGSVYYTNFDRQEGFTDISTVPVTFGVGVGKRAELFASIAAVTRIDRDIRPLFIAGNEAGGPLNDYPRVRQGWSGSTFGDILVGGKVNFMSQADQKAVAMALRAMAKLPTGDTDKGTSSGQADFFVDYIVSKEVNQRADVSGYVGAAFRADAEQSDQSNGLRWGFGVGVPSRGGLRFTAELFGERYYEDTISSGGLTGFDGSLSDGVFSLKSPLDAALGLTYISSKGFFVGGGLVYNFNVNSRDEFGPYESESSDYLSGQIRIGFHPGVRVYVAPAPPPPPPPPPASVAQNRPPTVKARCNPCTVEVGKSSTITADAVDPDGDQLTYKWSCPAGTVAQPSNRESLWTAPMQEGPVPCTVTVTDGKGGSVSDTVTIQVVKPAIKDYTFEDVHFDFDRYTLRPEATRILDEAIKALQDNKELKIEVEGHTCNIGTAEYNLALGERRAYSVRDYLGSRGIGADRIRTVSYGEERPKHDNSREETRRLNRRAALTVRVTQ</sequence>
<dbReference type="PROSITE" id="PS51123">
    <property type="entry name" value="OMPA_2"/>
    <property type="match status" value="1"/>
</dbReference>
<dbReference type="EMBL" id="CP015136">
    <property type="protein sequence ID" value="AMY11567.1"/>
    <property type="molecule type" value="Genomic_DNA"/>
</dbReference>
<evidence type="ECO:0000259" key="7">
    <source>
        <dbReference type="PROSITE" id="PS51123"/>
    </source>
</evidence>
<dbReference type="InterPro" id="IPR006664">
    <property type="entry name" value="OMP_bac"/>
</dbReference>
<feature type="compositionally biased region" description="Pro residues" evidence="5">
    <location>
        <begin position="347"/>
        <end position="358"/>
    </location>
</feature>
<feature type="chain" id="PRO_5007511878" evidence="6">
    <location>
        <begin position="25"/>
        <end position="568"/>
    </location>
</feature>
<keyword evidence="8" id="KW-0449">Lipoprotein</keyword>
<dbReference type="PATRIC" id="fig|1813736.3.peg.5076"/>
<dbReference type="Pfam" id="PF00691">
    <property type="entry name" value="OmpA"/>
    <property type="match status" value="1"/>
</dbReference>
<evidence type="ECO:0000313" key="9">
    <source>
        <dbReference type="Proteomes" id="UP000076079"/>
    </source>
</evidence>
<keyword evidence="3" id="KW-0998">Cell outer membrane</keyword>
<dbReference type="InterPro" id="IPR006665">
    <property type="entry name" value="OmpA-like"/>
</dbReference>
<keyword evidence="9" id="KW-1185">Reference proteome</keyword>
<accession>A0A143PS55</accession>
<dbReference type="CDD" id="cd07185">
    <property type="entry name" value="OmpA_C-like"/>
    <property type="match status" value="1"/>
</dbReference>
<dbReference type="InterPro" id="IPR036737">
    <property type="entry name" value="OmpA-like_sf"/>
</dbReference>
<evidence type="ECO:0000256" key="2">
    <source>
        <dbReference type="ARBA" id="ARBA00023136"/>
    </source>
</evidence>
<dbReference type="SUPFAM" id="SSF49299">
    <property type="entry name" value="PKD domain"/>
    <property type="match status" value="1"/>
</dbReference>
<dbReference type="CDD" id="cd00146">
    <property type="entry name" value="PKD"/>
    <property type="match status" value="1"/>
</dbReference>
<dbReference type="Gene3D" id="3.30.1330.60">
    <property type="entry name" value="OmpA-like domain"/>
    <property type="match status" value="1"/>
</dbReference>
<evidence type="ECO:0000313" key="8">
    <source>
        <dbReference type="EMBL" id="AMY11567.1"/>
    </source>
</evidence>
<dbReference type="OrthoDB" id="9809164at2"/>
<dbReference type="RefSeq" id="WP_110173106.1">
    <property type="nucleotide sequence ID" value="NZ_CP015136.1"/>
</dbReference>
<keyword evidence="2 4" id="KW-0472">Membrane</keyword>
<dbReference type="GO" id="GO:0009279">
    <property type="term" value="C:cell outer membrane"/>
    <property type="evidence" value="ECO:0007669"/>
    <property type="project" value="UniProtKB-SubCell"/>
</dbReference>
<evidence type="ECO:0000256" key="4">
    <source>
        <dbReference type="PROSITE-ProRule" id="PRU00473"/>
    </source>
</evidence>
<evidence type="ECO:0000256" key="5">
    <source>
        <dbReference type="SAM" id="MobiDB-lite"/>
    </source>
</evidence>
<name>A0A143PS55_LUTPR</name>
<organism evidence="8 9">
    <name type="scientific">Luteitalea pratensis</name>
    <dbReference type="NCBI Taxonomy" id="1855912"/>
    <lineage>
        <taxon>Bacteria</taxon>
        <taxon>Pseudomonadati</taxon>
        <taxon>Acidobacteriota</taxon>
        <taxon>Vicinamibacteria</taxon>
        <taxon>Vicinamibacterales</taxon>
        <taxon>Vicinamibacteraceae</taxon>
        <taxon>Luteitalea</taxon>
    </lineage>
</organism>
<keyword evidence="6" id="KW-0732">Signal</keyword>
<feature type="signal peptide" evidence="6">
    <location>
        <begin position="1"/>
        <end position="24"/>
    </location>
</feature>
<evidence type="ECO:0000256" key="3">
    <source>
        <dbReference type="ARBA" id="ARBA00023237"/>
    </source>
</evidence>
<comment type="subcellular location">
    <subcellularLocation>
        <location evidence="1">Cell outer membrane</location>
    </subcellularLocation>
</comment>
<dbReference type="KEGG" id="abac:LuPra_04818"/>
<dbReference type="PANTHER" id="PTHR30329:SF21">
    <property type="entry name" value="LIPOPROTEIN YIAD-RELATED"/>
    <property type="match status" value="1"/>
</dbReference>
<gene>
    <name evidence="8" type="primary">pal_2</name>
    <name evidence="8" type="ORF">LuPra_04818</name>
</gene>
<dbReference type="AlphaFoldDB" id="A0A143PS55"/>
<dbReference type="Pfam" id="PF17963">
    <property type="entry name" value="Big_9"/>
    <property type="match status" value="1"/>
</dbReference>
<dbReference type="Gene3D" id="2.60.40.10">
    <property type="entry name" value="Immunoglobulins"/>
    <property type="match status" value="1"/>
</dbReference>
<dbReference type="InterPro" id="IPR035986">
    <property type="entry name" value="PKD_dom_sf"/>
</dbReference>
<dbReference type="SUPFAM" id="SSF103088">
    <property type="entry name" value="OmpA-like"/>
    <property type="match status" value="1"/>
</dbReference>
<protein>
    <submittedName>
        <fullName evidence="8">Peptidoglycan-associated lipoprotein</fullName>
    </submittedName>
</protein>
<evidence type="ECO:0000256" key="6">
    <source>
        <dbReference type="SAM" id="SignalP"/>
    </source>
</evidence>
<feature type="region of interest" description="Disordered" evidence="5">
    <location>
        <begin position="346"/>
        <end position="365"/>
    </location>
</feature>